<accession>A0ABS4UA81</accession>
<dbReference type="InterPro" id="IPR025110">
    <property type="entry name" value="AMP-bd_C"/>
</dbReference>
<reference evidence="3 4" key="1">
    <citation type="submission" date="2021-03" db="EMBL/GenBank/DDBJ databases">
        <title>Sequencing the genomes of 1000 actinobacteria strains.</title>
        <authorList>
            <person name="Klenk H.-P."/>
        </authorList>
    </citation>
    <scope>NUCLEOTIDE SEQUENCE [LARGE SCALE GENOMIC DNA]</scope>
    <source>
        <strain evidence="3 4">DSM 44506</strain>
    </source>
</reference>
<comment type="caution">
    <text evidence="3">The sequence shown here is derived from an EMBL/GenBank/DDBJ whole genome shotgun (WGS) entry which is preliminary data.</text>
</comment>
<dbReference type="Proteomes" id="UP001519305">
    <property type="component" value="Unassembled WGS sequence"/>
</dbReference>
<dbReference type="InterPro" id="IPR042099">
    <property type="entry name" value="ANL_N_sf"/>
</dbReference>
<dbReference type="InterPro" id="IPR050237">
    <property type="entry name" value="ATP-dep_AMP-bd_enzyme"/>
</dbReference>
<dbReference type="InterPro" id="IPR045851">
    <property type="entry name" value="AMP-bd_C_sf"/>
</dbReference>
<keyword evidence="3" id="KW-0436">Ligase</keyword>
<name>A0ABS4UA81_9CORY</name>
<evidence type="ECO:0000313" key="3">
    <source>
        <dbReference type="EMBL" id="MBP2333423.1"/>
    </source>
</evidence>
<gene>
    <name evidence="3" type="ORF">JOF33_002122</name>
</gene>
<dbReference type="Pfam" id="PF13193">
    <property type="entry name" value="AMP-binding_C"/>
    <property type="match status" value="1"/>
</dbReference>
<dbReference type="InterPro" id="IPR000873">
    <property type="entry name" value="AMP-dep_synth/lig_dom"/>
</dbReference>
<dbReference type="PANTHER" id="PTHR43767">
    <property type="entry name" value="LONG-CHAIN-FATTY-ACID--COA LIGASE"/>
    <property type="match status" value="1"/>
</dbReference>
<evidence type="ECO:0000259" key="1">
    <source>
        <dbReference type="Pfam" id="PF00501"/>
    </source>
</evidence>
<dbReference type="SUPFAM" id="SSF56801">
    <property type="entry name" value="Acetyl-CoA synthetase-like"/>
    <property type="match status" value="1"/>
</dbReference>
<dbReference type="Gene3D" id="3.40.50.12780">
    <property type="entry name" value="N-terminal domain of ligase-like"/>
    <property type="match status" value="1"/>
</dbReference>
<dbReference type="Gene3D" id="3.30.300.30">
    <property type="match status" value="1"/>
</dbReference>
<dbReference type="GO" id="GO:0004467">
    <property type="term" value="F:long-chain fatty acid-CoA ligase activity"/>
    <property type="evidence" value="ECO:0007669"/>
    <property type="project" value="UniProtKB-EC"/>
</dbReference>
<organism evidence="3 4">
    <name type="scientific">Corynebacterium freneyi</name>
    <dbReference type="NCBI Taxonomy" id="134034"/>
    <lineage>
        <taxon>Bacteria</taxon>
        <taxon>Bacillati</taxon>
        <taxon>Actinomycetota</taxon>
        <taxon>Actinomycetes</taxon>
        <taxon>Mycobacteriales</taxon>
        <taxon>Corynebacteriaceae</taxon>
        <taxon>Corynebacterium</taxon>
    </lineage>
</organism>
<protein>
    <submittedName>
        <fullName evidence="3">Long-chain acyl-CoA synthetase</fullName>
        <ecNumber evidence="3">6.2.1.3</ecNumber>
    </submittedName>
</protein>
<dbReference type="EMBL" id="JAGINY010000001">
    <property type="protein sequence ID" value="MBP2333423.1"/>
    <property type="molecule type" value="Genomic_DNA"/>
</dbReference>
<evidence type="ECO:0000313" key="4">
    <source>
        <dbReference type="Proteomes" id="UP001519305"/>
    </source>
</evidence>
<sequence>MRLPITETIDPDLVTGAERDRALARRISIGDMPTRSAATFGDRTAIVGDRRSITYAQLEKEANRLAHGLAALGVRSREPVAVMSTNCPEIVIGYLGAAKMGAAAMMINLLGGAASIVKAIRATGPRVIIVHEDLLPQLHLIGAELSDDLEHIIVIGRAPGEGLSSLSGSRYWSWDEFQRLADDVEGIDPDSPPEVVIADRQIAQVMFSSGTSADPKGVLTSHVAVMLSMHANAAYIGINWGTEPSVSTLVLPLFHTTALNAIMLPMLSMGGTVHVLPGFDMEQLGRTIVESKTTHFVGLPIMIEGLLHWSAAHGHSLDHLQTLLYGMAPMKEGLRELVAKRLPGVRVMLGSGMTEALPVGFLQWPDMDPDNRGSWGYGTALTTTTVVEQGTGTVLPTGETGELAYRGGGVMENYLAESPEVFAGGWLHSADMGSFDDEGIFWFVDRIKDVVKTGGENVSTQSVEATLMDHPDIEEVAVIGKSDDQWGERVVAVVVPSGDIAQDPERLAEFIASVDRHGRETLTSSHRPREFIVTDLLPRTGTGKIRKAELREAVRHREGHRPGASE</sequence>
<dbReference type="EC" id="6.2.1.3" evidence="3"/>
<keyword evidence="4" id="KW-1185">Reference proteome</keyword>
<dbReference type="RefSeq" id="WP_209654103.1">
    <property type="nucleotide sequence ID" value="NZ_CP047357.1"/>
</dbReference>
<proteinExistence type="predicted"/>
<dbReference type="Pfam" id="PF00501">
    <property type="entry name" value="AMP-binding"/>
    <property type="match status" value="1"/>
</dbReference>
<feature type="domain" description="AMP-binding enzyme C-terminal" evidence="2">
    <location>
        <begin position="463"/>
        <end position="544"/>
    </location>
</feature>
<evidence type="ECO:0000259" key="2">
    <source>
        <dbReference type="Pfam" id="PF13193"/>
    </source>
</evidence>
<feature type="domain" description="AMP-dependent synthetase/ligase" evidence="1">
    <location>
        <begin position="35"/>
        <end position="415"/>
    </location>
</feature>
<dbReference type="PANTHER" id="PTHR43767:SF10">
    <property type="entry name" value="SURFACTIN SYNTHASE SUBUNIT 1"/>
    <property type="match status" value="1"/>
</dbReference>